<dbReference type="PANTHER" id="PTHR24250">
    <property type="entry name" value="CHYMOTRYPSIN-RELATED"/>
    <property type="match status" value="1"/>
</dbReference>
<organism evidence="3 4">
    <name type="scientific">Pristionchus entomophagus</name>
    <dbReference type="NCBI Taxonomy" id="358040"/>
    <lineage>
        <taxon>Eukaryota</taxon>
        <taxon>Metazoa</taxon>
        <taxon>Ecdysozoa</taxon>
        <taxon>Nematoda</taxon>
        <taxon>Chromadorea</taxon>
        <taxon>Rhabditida</taxon>
        <taxon>Rhabditina</taxon>
        <taxon>Diplogasteromorpha</taxon>
        <taxon>Diplogasteroidea</taxon>
        <taxon>Neodiplogasteridae</taxon>
        <taxon>Pristionchus</taxon>
    </lineage>
</organism>
<keyword evidence="1" id="KW-1015">Disulfide bond</keyword>
<dbReference type="InterPro" id="IPR009003">
    <property type="entry name" value="Peptidase_S1_PA"/>
</dbReference>
<dbReference type="CDD" id="cd00190">
    <property type="entry name" value="Tryp_SPc"/>
    <property type="match status" value="1"/>
</dbReference>
<dbReference type="PRINTS" id="PR00722">
    <property type="entry name" value="CHYMOTRYPSIN"/>
</dbReference>
<evidence type="ECO:0000259" key="2">
    <source>
        <dbReference type="PROSITE" id="PS50240"/>
    </source>
</evidence>
<dbReference type="AlphaFoldDB" id="A0AAV5UKM6"/>
<feature type="domain" description="Peptidase S1" evidence="2">
    <location>
        <begin position="31"/>
        <end position="264"/>
    </location>
</feature>
<dbReference type="SUPFAM" id="SSF50494">
    <property type="entry name" value="Trypsin-like serine proteases"/>
    <property type="match status" value="1"/>
</dbReference>
<dbReference type="GO" id="GO:0004252">
    <property type="term" value="F:serine-type endopeptidase activity"/>
    <property type="evidence" value="ECO:0007669"/>
    <property type="project" value="InterPro"/>
</dbReference>
<dbReference type="Pfam" id="PF00089">
    <property type="entry name" value="Trypsin"/>
    <property type="match status" value="1"/>
</dbReference>
<dbReference type="Proteomes" id="UP001432027">
    <property type="component" value="Unassembled WGS sequence"/>
</dbReference>
<reference evidence="3" key="1">
    <citation type="submission" date="2023-10" db="EMBL/GenBank/DDBJ databases">
        <title>Genome assembly of Pristionchus species.</title>
        <authorList>
            <person name="Yoshida K."/>
            <person name="Sommer R.J."/>
        </authorList>
    </citation>
    <scope>NUCLEOTIDE SEQUENCE</scope>
    <source>
        <strain evidence="3">RS0144</strain>
    </source>
</reference>
<proteinExistence type="predicted"/>
<dbReference type="SMART" id="SM00020">
    <property type="entry name" value="Tryp_SPc"/>
    <property type="match status" value="1"/>
</dbReference>
<dbReference type="InterPro" id="IPR043504">
    <property type="entry name" value="Peptidase_S1_PA_chymotrypsin"/>
</dbReference>
<dbReference type="PANTHER" id="PTHR24250:SF27">
    <property type="entry name" value="ELASTASE 2 LIKE"/>
    <property type="match status" value="1"/>
</dbReference>
<evidence type="ECO:0000313" key="3">
    <source>
        <dbReference type="EMBL" id="GMT06848.1"/>
    </source>
</evidence>
<evidence type="ECO:0000256" key="1">
    <source>
        <dbReference type="ARBA" id="ARBA00023157"/>
    </source>
</evidence>
<dbReference type="Gene3D" id="2.40.10.10">
    <property type="entry name" value="Trypsin-like serine proteases"/>
    <property type="match status" value="1"/>
</dbReference>
<accession>A0AAV5UKM6</accession>
<dbReference type="PROSITE" id="PS50240">
    <property type="entry name" value="TRYPSIN_DOM"/>
    <property type="match status" value="1"/>
</dbReference>
<dbReference type="GO" id="GO:0006508">
    <property type="term" value="P:proteolysis"/>
    <property type="evidence" value="ECO:0007669"/>
    <property type="project" value="InterPro"/>
</dbReference>
<sequence length="269" mass="29781">QFVAPQACGQVKVNPVAAAQSFLSNQTGQALIGGTEAKDGSWPWTVSICIQDWFGGCEFHAAGTIIGDRWVVTTWSGVDQPVKEKSFRVRVGSTDHRNGGQLLAVQSIWKQHDASTFDHYNDIALLELQTPISFNDYVQPICLPNAPDNEATPGKQAWFTGWGHSSNNAFSTMENYLRQAQMTFVDGRTCSDLYINYHNDVQLCVGAGSIYTCNYDQGGPLMQQRNGRWYLFGIAATKDYINCTQASIFTRAVMFCDFIRNTSGISCID</sequence>
<comment type="caution">
    <text evidence="3">The sequence shown here is derived from an EMBL/GenBank/DDBJ whole genome shotgun (WGS) entry which is preliminary data.</text>
</comment>
<feature type="non-terminal residue" evidence="3">
    <location>
        <position position="1"/>
    </location>
</feature>
<gene>
    <name evidence="3" type="ORF">PENTCL1PPCAC_29022</name>
</gene>
<protein>
    <recommendedName>
        <fullName evidence="2">Peptidase S1 domain-containing protein</fullName>
    </recommendedName>
</protein>
<keyword evidence="4" id="KW-1185">Reference proteome</keyword>
<dbReference type="EMBL" id="BTSX01000006">
    <property type="protein sequence ID" value="GMT06848.1"/>
    <property type="molecule type" value="Genomic_DNA"/>
</dbReference>
<dbReference type="InterPro" id="IPR001314">
    <property type="entry name" value="Peptidase_S1A"/>
</dbReference>
<dbReference type="InterPro" id="IPR001254">
    <property type="entry name" value="Trypsin_dom"/>
</dbReference>
<name>A0AAV5UKM6_9BILA</name>
<evidence type="ECO:0000313" key="4">
    <source>
        <dbReference type="Proteomes" id="UP001432027"/>
    </source>
</evidence>